<dbReference type="InterPro" id="IPR012337">
    <property type="entry name" value="RNaseH-like_sf"/>
</dbReference>
<dbReference type="Pfam" id="PF22936">
    <property type="entry name" value="Pol_BBD"/>
    <property type="match status" value="1"/>
</dbReference>
<keyword evidence="1" id="KW-0645">Protease</keyword>
<dbReference type="Gene3D" id="4.10.60.10">
    <property type="entry name" value="Zinc finger, CCHC-type"/>
    <property type="match status" value="1"/>
</dbReference>
<evidence type="ECO:0000313" key="5">
    <source>
        <dbReference type="EMBL" id="KAK0583784.1"/>
    </source>
</evidence>
<dbReference type="InterPro" id="IPR039537">
    <property type="entry name" value="Retrotran_Ty1/copia-like"/>
</dbReference>
<evidence type="ECO:0000256" key="1">
    <source>
        <dbReference type="ARBA" id="ARBA00022670"/>
    </source>
</evidence>
<dbReference type="Pfam" id="PF14223">
    <property type="entry name" value="Retrotran_gag_2"/>
    <property type="match status" value="1"/>
</dbReference>
<feature type="domain" description="CCHC-type" evidence="4">
    <location>
        <begin position="362"/>
        <end position="376"/>
    </location>
</feature>
<dbReference type="PANTHER" id="PTHR42648">
    <property type="entry name" value="TRANSPOSASE, PUTATIVE-RELATED"/>
    <property type="match status" value="1"/>
</dbReference>
<evidence type="ECO:0000256" key="3">
    <source>
        <dbReference type="SAM" id="Coils"/>
    </source>
</evidence>
<dbReference type="EMBL" id="JAUESC010000383">
    <property type="protein sequence ID" value="KAK0583784.1"/>
    <property type="molecule type" value="Genomic_DNA"/>
</dbReference>
<dbReference type="InterPro" id="IPR036397">
    <property type="entry name" value="RNaseH_sf"/>
</dbReference>
<dbReference type="InterPro" id="IPR057670">
    <property type="entry name" value="SH3_retrovirus"/>
</dbReference>
<dbReference type="InterPro" id="IPR001878">
    <property type="entry name" value="Znf_CCHC"/>
</dbReference>
<reference evidence="5" key="2">
    <citation type="submission" date="2023-06" db="EMBL/GenBank/DDBJ databases">
        <authorList>
            <person name="Swenson N.G."/>
            <person name="Wegrzyn J.L."/>
            <person name="Mcevoy S.L."/>
        </authorList>
    </citation>
    <scope>NUCLEOTIDE SEQUENCE</scope>
    <source>
        <strain evidence="5">NS2018</strain>
        <tissue evidence="5">Leaf</tissue>
    </source>
</reference>
<dbReference type="SUPFAM" id="SSF57756">
    <property type="entry name" value="Retrovirus zinc finger-like domains"/>
    <property type="match status" value="1"/>
</dbReference>
<dbReference type="Pfam" id="PF13976">
    <property type="entry name" value="gag_pre-integrs"/>
    <property type="match status" value="1"/>
</dbReference>
<organism evidence="5 6">
    <name type="scientific">Acer saccharum</name>
    <name type="common">Sugar maple</name>
    <dbReference type="NCBI Taxonomy" id="4024"/>
    <lineage>
        <taxon>Eukaryota</taxon>
        <taxon>Viridiplantae</taxon>
        <taxon>Streptophyta</taxon>
        <taxon>Embryophyta</taxon>
        <taxon>Tracheophyta</taxon>
        <taxon>Spermatophyta</taxon>
        <taxon>Magnoliopsida</taxon>
        <taxon>eudicotyledons</taxon>
        <taxon>Gunneridae</taxon>
        <taxon>Pentapetalae</taxon>
        <taxon>rosids</taxon>
        <taxon>malvids</taxon>
        <taxon>Sapindales</taxon>
        <taxon>Sapindaceae</taxon>
        <taxon>Hippocastanoideae</taxon>
        <taxon>Acereae</taxon>
        <taxon>Acer</taxon>
    </lineage>
</organism>
<dbReference type="GO" id="GO:0008233">
    <property type="term" value="F:peptidase activity"/>
    <property type="evidence" value="ECO:0007669"/>
    <property type="project" value="UniProtKB-KW"/>
</dbReference>
<sequence length="756" mass="87623">MDFFMQNSRPISPPMSMSSEDKIIELLQDAIDSQPEITQNFNDNMSPSWLDQSIEMTFGRNLNNSYNQDWRMHQDFSMSYDETNGFEKPTSSCQPMFKPFEKEKKEWLKVCENVLHNNRVVMSMLEELKEKNAQLQEKIEETSREKEEMREEFEKKLQLMKKEFEKIMTPSLINILKDNTLTGDNYVTWKRKIGLLLQSEKHKFVLTTPKPPTPNNESSIMYRDEYEQWKTSDDMAKCYIMATISDVLQQQHEGMESAADIMMSLEEMFAMKSRMTKREAVTAFMNLRMKPGQAVKDHMMKGLMQDVQSAEKILVKGKGQEIHMVGKVATVKARQKVKKQQKKKQLGPTKKETKKVTKIKGKCFLCGEKGHWKRNCLKSQNKKEEGNLNYLETCFLADSTDSWIIDSGATNHVCYSLQGFQERRKLSKNEINLRFGNGTLVSASAMGDIRVYLDSRRHLDLIDVYYVPQFKRNLISVFCLNKFGYSVTFNKVFIISKNDKIICQGTLENGLYFLHRNISHSLDTELTEPNHKRVKLSTDETYLWHLRLGHINLNRIKRLLCDRPLSDLKVDDLPTCESCLEGKMTKRTFSAKGARATECLGLIHTDVCGPMSIQARGGYEYFITFTDDYSRFGYVYLMRHKSNAFDMFKAFKAEVEHLRIFGCPAHVLKGKTEKMESHSETCIFVGYPKETKGYYLYSPSDFKVFVSTNAKFLEKDYINDFVPRSRIVLNDISGDTIPREVTQPNPIVSSDPTQDQ</sequence>
<keyword evidence="1" id="KW-0378">Hydrolase</keyword>
<dbReference type="InterPro" id="IPR054722">
    <property type="entry name" value="PolX-like_BBD"/>
</dbReference>
<dbReference type="Pfam" id="PF25597">
    <property type="entry name" value="SH3_retrovirus"/>
    <property type="match status" value="1"/>
</dbReference>
<dbReference type="InterPro" id="IPR025724">
    <property type="entry name" value="GAG-pre-integrase_dom"/>
</dbReference>
<feature type="coiled-coil region" evidence="3">
    <location>
        <begin position="118"/>
        <end position="163"/>
    </location>
</feature>
<dbReference type="SUPFAM" id="SSF53098">
    <property type="entry name" value="Ribonuclease H-like"/>
    <property type="match status" value="1"/>
</dbReference>
<dbReference type="GO" id="GO:0008270">
    <property type="term" value="F:zinc ion binding"/>
    <property type="evidence" value="ECO:0007669"/>
    <property type="project" value="UniProtKB-KW"/>
</dbReference>
<accession>A0AA39S7N5</accession>
<keyword evidence="2" id="KW-0863">Zinc-finger</keyword>
<gene>
    <name evidence="5" type="ORF">LWI29_003036</name>
</gene>
<comment type="caution">
    <text evidence="5">The sequence shown here is derived from an EMBL/GenBank/DDBJ whole genome shotgun (WGS) entry which is preliminary data.</text>
</comment>
<dbReference type="Proteomes" id="UP001168877">
    <property type="component" value="Unassembled WGS sequence"/>
</dbReference>
<dbReference type="SMART" id="SM00343">
    <property type="entry name" value="ZnF_C2HC"/>
    <property type="match status" value="1"/>
</dbReference>
<proteinExistence type="predicted"/>
<keyword evidence="2" id="KW-0479">Metal-binding</keyword>
<dbReference type="InterPro" id="IPR036875">
    <property type="entry name" value="Znf_CCHC_sf"/>
</dbReference>
<dbReference type="PANTHER" id="PTHR42648:SF27">
    <property type="entry name" value="RNA-DIRECTED DNA POLYMERASE"/>
    <property type="match status" value="1"/>
</dbReference>
<keyword evidence="6" id="KW-1185">Reference proteome</keyword>
<keyword evidence="3" id="KW-0175">Coiled coil</keyword>
<evidence type="ECO:0000259" key="4">
    <source>
        <dbReference type="PROSITE" id="PS50158"/>
    </source>
</evidence>
<dbReference type="GO" id="GO:0006508">
    <property type="term" value="P:proteolysis"/>
    <property type="evidence" value="ECO:0007669"/>
    <property type="project" value="UniProtKB-KW"/>
</dbReference>
<name>A0AA39S7N5_ACESA</name>
<dbReference type="AlphaFoldDB" id="A0AA39S7N5"/>
<evidence type="ECO:0000256" key="2">
    <source>
        <dbReference type="PROSITE-ProRule" id="PRU00047"/>
    </source>
</evidence>
<evidence type="ECO:0000313" key="6">
    <source>
        <dbReference type="Proteomes" id="UP001168877"/>
    </source>
</evidence>
<protein>
    <recommendedName>
        <fullName evidence="4">CCHC-type domain-containing protein</fullName>
    </recommendedName>
</protein>
<dbReference type="Pfam" id="PF00098">
    <property type="entry name" value="zf-CCHC"/>
    <property type="match status" value="1"/>
</dbReference>
<keyword evidence="2" id="KW-0862">Zinc</keyword>
<dbReference type="GO" id="GO:0003676">
    <property type="term" value="F:nucleic acid binding"/>
    <property type="evidence" value="ECO:0007669"/>
    <property type="project" value="InterPro"/>
</dbReference>
<dbReference type="Gene3D" id="3.30.420.10">
    <property type="entry name" value="Ribonuclease H-like superfamily/Ribonuclease H"/>
    <property type="match status" value="1"/>
</dbReference>
<dbReference type="PROSITE" id="PS50158">
    <property type="entry name" value="ZF_CCHC"/>
    <property type="match status" value="1"/>
</dbReference>
<reference evidence="5" key="1">
    <citation type="journal article" date="2022" name="Plant J.">
        <title>Strategies of tolerance reflected in two North American maple genomes.</title>
        <authorList>
            <person name="McEvoy S.L."/>
            <person name="Sezen U.U."/>
            <person name="Trouern-Trend A."/>
            <person name="McMahon S.M."/>
            <person name="Schaberg P.G."/>
            <person name="Yang J."/>
            <person name="Wegrzyn J.L."/>
            <person name="Swenson N.G."/>
        </authorList>
    </citation>
    <scope>NUCLEOTIDE SEQUENCE</scope>
    <source>
        <strain evidence="5">NS2018</strain>
    </source>
</reference>